<dbReference type="Gene3D" id="1.10.10.10">
    <property type="entry name" value="Winged helix-like DNA-binding domain superfamily/Winged helix DNA-binding domain"/>
    <property type="match status" value="1"/>
</dbReference>
<protein>
    <submittedName>
        <fullName evidence="6">DNA-binding transcriptional LysR family regulator</fullName>
    </submittedName>
</protein>
<dbReference type="InterPro" id="IPR000847">
    <property type="entry name" value="LysR_HTH_N"/>
</dbReference>
<dbReference type="InterPro" id="IPR005119">
    <property type="entry name" value="LysR_subst-bd"/>
</dbReference>
<dbReference type="GO" id="GO:0003700">
    <property type="term" value="F:DNA-binding transcription factor activity"/>
    <property type="evidence" value="ECO:0007669"/>
    <property type="project" value="InterPro"/>
</dbReference>
<dbReference type="FunFam" id="1.10.10.10:FF:000001">
    <property type="entry name" value="LysR family transcriptional regulator"/>
    <property type="match status" value="1"/>
</dbReference>
<evidence type="ECO:0000313" key="7">
    <source>
        <dbReference type="Proteomes" id="UP000316225"/>
    </source>
</evidence>
<comment type="similarity">
    <text evidence="1">Belongs to the LysR transcriptional regulatory family.</text>
</comment>
<dbReference type="Gene3D" id="3.40.190.10">
    <property type="entry name" value="Periplasmic binding protein-like II"/>
    <property type="match status" value="2"/>
</dbReference>
<dbReference type="GO" id="GO:0032993">
    <property type="term" value="C:protein-DNA complex"/>
    <property type="evidence" value="ECO:0007669"/>
    <property type="project" value="TreeGrafter"/>
</dbReference>
<evidence type="ECO:0000259" key="5">
    <source>
        <dbReference type="PROSITE" id="PS50931"/>
    </source>
</evidence>
<dbReference type="InterPro" id="IPR036390">
    <property type="entry name" value="WH_DNA-bd_sf"/>
</dbReference>
<dbReference type="InterPro" id="IPR036388">
    <property type="entry name" value="WH-like_DNA-bd_sf"/>
</dbReference>
<dbReference type="PANTHER" id="PTHR30346:SF0">
    <property type="entry name" value="HCA OPERON TRANSCRIPTIONAL ACTIVATOR HCAR"/>
    <property type="match status" value="1"/>
</dbReference>
<dbReference type="Proteomes" id="UP000316225">
    <property type="component" value="Unassembled WGS sequence"/>
</dbReference>
<proteinExistence type="inferred from homology"/>
<dbReference type="SUPFAM" id="SSF46785">
    <property type="entry name" value="Winged helix' DNA-binding domain"/>
    <property type="match status" value="1"/>
</dbReference>
<dbReference type="PROSITE" id="PS50931">
    <property type="entry name" value="HTH_LYSR"/>
    <property type="match status" value="1"/>
</dbReference>
<keyword evidence="7" id="KW-1185">Reference proteome</keyword>
<accession>A0A562NCI3</accession>
<dbReference type="RefSeq" id="WP_242008275.1">
    <property type="nucleotide sequence ID" value="NZ_VLKU01000012.1"/>
</dbReference>
<comment type="caution">
    <text evidence="6">The sequence shown here is derived from an EMBL/GenBank/DDBJ whole genome shotgun (WGS) entry which is preliminary data.</text>
</comment>
<evidence type="ECO:0000256" key="4">
    <source>
        <dbReference type="ARBA" id="ARBA00023163"/>
    </source>
</evidence>
<name>A0A562NCI3_9RHOB</name>
<dbReference type="PANTHER" id="PTHR30346">
    <property type="entry name" value="TRANSCRIPTIONAL DUAL REGULATOR HCAR-RELATED"/>
    <property type="match status" value="1"/>
</dbReference>
<gene>
    <name evidence="6" type="ORF">IQ24_03356</name>
</gene>
<evidence type="ECO:0000256" key="2">
    <source>
        <dbReference type="ARBA" id="ARBA00023015"/>
    </source>
</evidence>
<evidence type="ECO:0000256" key="3">
    <source>
        <dbReference type="ARBA" id="ARBA00023125"/>
    </source>
</evidence>
<dbReference type="SUPFAM" id="SSF53850">
    <property type="entry name" value="Periplasmic binding protein-like II"/>
    <property type="match status" value="1"/>
</dbReference>
<dbReference type="GO" id="GO:0003677">
    <property type="term" value="F:DNA binding"/>
    <property type="evidence" value="ECO:0007669"/>
    <property type="project" value="UniProtKB-KW"/>
</dbReference>
<keyword evidence="3 6" id="KW-0238">DNA-binding</keyword>
<sequence>MRQLQCFVVLAEELNFTRAAVRLNMSQPPLSLQIQSLEREIGAELFDRSSRKIALTAAGASFERRARTILAQHDRALLEIHEAQSGRQGQLDIGTTGSILRSGLADLLMRFSAEYPGITVRLHEKSPALQVSDLVSGRLDVSFNRSAPAHDDLTHTLAWQEELVVLLPEGHPLGGKATVSIDELRGETHIILRPDSSDFAAYIQSLLTGGRFQLKVSQQIIDAQSIPSLVAAGFGVSIVPAGIARLTAGPLVFRQIAPDPPLSDIHAVYHRHLRTPALEALLLALRSSDGSKGGSRIVRISDRDMDYR</sequence>
<organism evidence="6 7">
    <name type="scientific">Paracoccus sulfuroxidans</name>
    <dbReference type="NCBI Taxonomy" id="384678"/>
    <lineage>
        <taxon>Bacteria</taxon>
        <taxon>Pseudomonadati</taxon>
        <taxon>Pseudomonadota</taxon>
        <taxon>Alphaproteobacteria</taxon>
        <taxon>Rhodobacterales</taxon>
        <taxon>Paracoccaceae</taxon>
        <taxon>Paracoccus</taxon>
    </lineage>
</organism>
<dbReference type="Pfam" id="PF00126">
    <property type="entry name" value="HTH_1"/>
    <property type="match status" value="1"/>
</dbReference>
<dbReference type="EMBL" id="VLKU01000012">
    <property type="protein sequence ID" value="TWI29885.1"/>
    <property type="molecule type" value="Genomic_DNA"/>
</dbReference>
<dbReference type="Pfam" id="PF03466">
    <property type="entry name" value="LysR_substrate"/>
    <property type="match status" value="1"/>
</dbReference>
<keyword evidence="2" id="KW-0805">Transcription regulation</keyword>
<evidence type="ECO:0000256" key="1">
    <source>
        <dbReference type="ARBA" id="ARBA00009437"/>
    </source>
</evidence>
<feature type="domain" description="HTH lysR-type" evidence="5">
    <location>
        <begin position="1"/>
        <end position="56"/>
    </location>
</feature>
<evidence type="ECO:0000313" key="6">
    <source>
        <dbReference type="EMBL" id="TWI29885.1"/>
    </source>
</evidence>
<dbReference type="AlphaFoldDB" id="A0A562NCI3"/>
<dbReference type="PRINTS" id="PR00039">
    <property type="entry name" value="HTHLYSR"/>
</dbReference>
<keyword evidence="4" id="KW-0804">Transcription</keyword>
<reference evidence="6 7" key="1">
    <citation type="journal article" date="2015" name="Stand. Genomic Sci.">
        <title>Genomic Encyclopedia of Bacterial and Archaeal Type Strains, Phase III: the genomes of soil and plant-associated and newly described type strains.</title>
        <authorList>
            <person name="Whitman W.B."/>
            <person name="Woyke T."/>
            <person name="Klenk H.P."/>
            <person name="Zhou Y."/>
            <person name="Lilburn T.G."/>
            <person name="Beck B.J."/>
            <person name="De Vos P."/>
            <person name="Vandamme P."/>
            <person name="Eisen J.A."/>
            <person name="Garrity G."/>
            <person name="Hugenholtz P."/>
            <person name="Kyrpides N.C."/>
        </authorList>
    </citation>
    <scope>NUCLEOTIDE SEQUENCE [LARGE SCALE GENOMIC DNA]</scope>
    <source>
        <strain evidence="6 7">CGMCC 1.5364</strain>
    </source>
</reference>